<dbReference type="RefSeq" id="WP_071023373.1">
    <property type="nucleotide sequence ID" value="NZ_MLQM01000019.1"/>
</dbReference>
<organism evidence="7 8">
    <name type="scientific">Mycobacterium talmoniae</name>
    <dbReference type="NCBI Taxonomy" id="1858794"/>
    <lineage>
        <taxon>Bacteria</taxon>
        <taxon>Bacillati</taxon>
        <taxon>Actinomycetota</taxon>
        <taxon>Actinomycetes</taxon>
        <taxon>Mycobacteriales</taxon>
        <taxon>Mycobacteriaceae</taxon>
        <taxon>Mycobacterium</taxon>
    </lineage>
</organism>
<keyword evidence="7" id="KW-0378">Hydrolase</keyword>
<gene>
    <name evidence="7" type="ORF">BKN37_06240</name>
</gene>
<dbReference type="InterPro" id="IPR027417">
    <property type="entry name" value="P-loop_NTPase"/>
</dbReference>
<dbReference type="Pfam" id="PF13087">
    <property type="entry name" value="AAA_12"/>
    <property type="match status" value="1"/>
</dbReference>
<dbReference type="InterPro" id="IPR041677">
    <property type="entry name" value="DNA2/NAM7_AAA_11"/>
</dbReference>
<feature type="domain" description="Swt1-like HEPN" evidence="5">
    <location>
        <begin position="13"/>
        <end position="128"/>
    </location>
</feature>
<dbReference type="Gene3D" id="3.40.50.300">
    <property type="entry name" value="P-loop containing nucleotide triphosphate hydrolases"/>
    <property type="match status" value="3"/>
</dbReference>
<dbReference type="PANTHER" id="PTHR10887:SF530">
    <property type="entry name" value="SUPERFAMILY I DNA HELICASES"/>
    <property type="match status" value="1"/>
</dbReference>
<dbReference type="PANTHER" id="PTHR10887">
    <property type="entry name" value="DNA2/NAM7 HELICASE FAMILY"/>
    <property type="match status" value="1"/>
</dbReference>
<feature type="region of interest" description="Disordered" evidence="1">
    <location>
        <begin position="145"/>
        <end position="176"/>
    </location>
</feature>
<keyword evidence="8" id="KW-1185">Reference proteome</keyword>
<dbReference type="Pfam" id="PF18741">
    <property type="entry name" value="MTES_1575"/>
    <property type="match status" value="1"/>
</dbReference>
<feature type="domain" description="DUF3320" evidence="2">
    <location>
        <begin position="1960"/>
        <end position="1997"/>
    </location>
</feature>
<dbReference type="GO" id="GO:0004386">
    <property type="term" value="F:helicase activity"/>
    <property type="evidence" value="ECO:0007669"/>
    <property type="project" value="UniProtKB-KW"/>
</dbReference>
<feature type="domain" description="DNA2/NAM7 helicase helicase" evidence="3">
    <location>
        <begin position="837"/>
        <end position="929"/>
    </location>
</feature>
<name>A0A1S1NMT8_9MYCO</name>
<evidence type="ECO:0000256" key="1">
    <source>
        <dbReference type="SAM" id="MobiDB-lite"/>
    </source>
</evidence>
<dbReference type="InterPro" id="IPR045055">
    <property type="entry name" value="DNA2/NAM7-like"/>
</dbReference>
<evidence type="ECO:0000259" key="2">
    <source>
        <dbReference type="Pfam" id="PF11784"/>
    </source>
</evidence>
<dbReference type="Pfam" id="PF11784">
    <property type="entry name" value="DUF3320"/>
    <property type="match status" value="1"/>
</dbReference>
<evidence type="ECO:0000259" key="4">
    <source>
        <dbReference type="Pfam" id="PF13087"/>
    </source>
</evidence>
<reference evidence="7 8" key="1">
    <citation type="submission" date="2016-10" db="EMBL/GenBank/DDBJ databases">
        <title>Genome sequence of Mycobacterium talmonii.</title>
        <authorList>
            <person name="Greninger A.L."/>
            <person name="Elliott B."/>
            <person name="Vasireddy S."/>
            <person name="Vasireddy R."/>
        </authorList>
    </citation>
    <scope>NUCLEOTIDE SEQUENCE [LARGE SCALE GENOMIC DNA]</scope>
    <source>
        <strain evidence="8">NE-TNMC-100812</strain>
    </source>
</reference>
<dbReference type="InterPro" id="IPR025103">
    <property type="entry name" value="DUF4011"/>
</dbReference>
<dbReference type="InterPro" id="IPR041679">
    <property type="entry name" value="DNA2/NAM7-like_C"/>
</dbReference>
<dbReference type="Pfam" id="PF13086">
    <property type="entry name" value="AAA_11"/>
    <property type="match status" value="2"/>
</dbReference>
<dbReference type="Gene3D" id="3.10.620.30">
    <property type="match status" value="1"/>
</dbReference>
<sequence>MTETNYHATVGEALGILIDGLGPFVERVLAEVLPPGIEWPELLRRKDMAAGRRVGLYRSRDLSLMLRAMTERLGELGYPFNRDLPRQGQNYASELRDVRNRWAHNEPFTAAQAYRALDSAELLLRAIGADKQTAQITDLKVTVAPIPPAQPESGTGGQFARSQEPSRREAAAETAGAPRIQIHAVADLSYPMAHCQIPVIDHVTVDNAGEELRGAVLELDVVSADGSHGGPREVHLDLAAHKPTILGDVDLVLDPAAMLAVGEQRPGTIRAVLRDTHGAPLAKATTDVTVLAANQWKAKPLQLALEMLAAHVQPNSTAVTALLPKVSDRLQTLTGRSAIDGYQSDNPERVDAIAQAVYDTMRATDIRYAEPPASWGLDGQKVRTPAEVLDGRLGTCLDTTLTMAAVLEQAGVNSTVWVLKGHAFLGYWRDDTALAAVATTEVVDIVNLVDLDHIRLVETTMLTGGAQAADFADAVAAPRVKYLGGDLSEILGVTDIRSARRARIFPLPSRAVDADGNVVVTEYRPPAGPVIAPYVTREGAAPSKLAESAPPRVGQWKNALLDLSLRNRLINYTERAGFRLEVPGPALARFEDDINASAPITLLASDEIPSIDAARGTRYARDLPEDERIQLLAEKRSAHIDITAAAYKTKLRYVAYKAKTIVEETGSNNLYLAFGMLNWRFNDRDLRSPVVLVPVMLSTKNRGERYVLTLDEAGASTPNYCLVEKLRVAFGLEIPELANPAEDASGIDLAGTFDAVRRAIAKVGLHFRVEETVHLSVLQFAKFPLWKDLDESWRTLANNSLVTHLIETPLEPYTDPVAEVSGVDLDELRATMPVPADSSQLQAVAEAGAGRTFVLEGPPGTGKSQTITNLLAHAMTAGRKVLFVAEKRAALDVVKKRLEAVGLGELSLNLHDKSARPASVRAQIKAALDLRVSADTDRLHTYRKSTEASRHTLRRYAQRLHETNAAGLSAYTARSTELAADQDVPPLDVPRDLVANGAAETFEQIGDVLRALPAKTDLARPGTHHPWSFLDSPPQGGFDVAKIHSAAVAFDDALDNAQRQGLELDRLGRAESPADIAAWARLADAPRHDLQGIDRLHADGLTTELQALSQAVASLGATPPAWLATAGPAAVDLDLPWIHEAARAADESGFFGRKKRRRAVLAQLAAVLAVDPKTVDLKSLSSLTGEMAQTHAAVSDLGARFARLPVAVVGYPWNPLLPDACAQVRASLDWLAWIVPTLATAPQHPHVADLREFYAHTAVGAMAEPLRRLAAAWQALTEATGVSPVEQQSWGGDSFLARWWATRGLRRLETVASLERWVDLVTHVEPLRGVGMGAARRAILTGRIPAEDAELAFERGIAAASIGERLDATALGDFDVAAHAKTIQRFTESTRGIREELPRAIPAQLLAARRFDAAADSGQVGGLRRQLERRRGGMGIRMLMENFGELITSILPCTLMSPDSVARFFPAKHGLFDIVVFDEASQIRVADAIGAMGRSKSVVIVGDSKQMPPTSFAEAGATIDDDEGYDPEVVLDEESILTECVQARVPRQWLSWHYRSQDESLIAFSNCHYYEGRLASFPAPLAAAPSVGAGHGVSLVRVDGVFERSGRGKALRTNRVEADRIVADIRRRFDASPDAAPSLGVVTFNLQQRDLIENLLRDAGDDRLLQALDEPDGLFVKNLENVQGDERDTILFSVAFSANDKGVVPLNFGPLSKPGGERRLNVAITRARREVVLYASFDPQQLRAEETTQVGTKHLKAYLEMATHGVDAINGDGRRQAVIDRHRDDIAAALRAEGLPVATDVGLSDFRVDLVLSDPDTPGQPLVAVLLDGPSWYLRRTVADRDALPIDVLANLLRWPGVERVWMPEWLQQRDATIARLRQAVSDARRRKVERDQAPVAPAREPVMAEPQEFARLKSAPMPAAQPVEPTKSRRHPMLQTYREWVPRPAGDVSVLNDVAMEYAKQQVLAVIHAVIGSEAPVHPDRLVKLVGSAFGLSRVAEGRRRAIRQIVPREYKRDDEGFYWPTEADPETWRVVRCPVEGDSRPLDEVSLVEIGNAMIVVAERAGGIDPDEVKREVLGLFGGRRMTTAIGARLDAALDRAVEKGMLTLSGGLLVVHGKDGF</sequence>
<dbReference type="Pfam" id="PF18731">
    <property type="entry name" value="HEPN_Swt1"/>
    <property type="match status" value="1"/>
</dbReference>
<proteinExistence type="predicted"/>
<comment type="caution">
    <text evidence="7">The sequence shown here is derived from an EMBL/GenBank/DDBJ whole genome shotgun (WGS) entry which is preliminary data.</text>
</comment>
<evidence type="ECO:0000259" key="3">
    <source>
        <dbReference type="Pfam" id="PF13086"/>
    </source>
</evidence>
<feature type="domain" description="Restriction endonuclease type II-like" evidence="6">
    <location>
        <begin position="1784"/>
        <end position="1880"/>
    </location>
</feature>
<evidence type="ECO:0000313" key="7">
    <source>
        <dbReference type="EMBL" id="OHV05341.1"/>
    </source>
</evidence>
<evidence type="ECO:0000313" key="8">
    <source>
        <dbReference type="Proteomes" id="UP000179734"/>
    </source>
</evidence>
<dbReference type="SUPFAM" id="SSF52540">
    <property type="entry name" value="P-loop containing nucleoside triphosphate hydrolases"/>
    <property type="match status" value="1"/>
</dbReference>
<dbReference type="InterPro" id="IPR021754">
    <property type="entry name" value="DUF3320"/>
</dbReference>
<keyword evidence="7" id="KW-0067">ATP-binding</keyword>
<feature type="domain" description="DNA2/NAM7 helicase-like C-terminal" evidence="4">
    <location>
        <begin position="1534"/>
        <end position="1733"/>
    </location>
</feature>
<evidence type="ECO:0000259" key="5">
    <source>
        <dbReference type="Pfam" id="PF18731"/>
    </source>
</evidence>
<keyword evidence="7" id="KW-0547">Nucleotide-binding</keyword>
<feature type="domain" description="DNA2/NAM7 helicase helicase" evidence="3">
    <location>
        <begin position="1449"/>
        <end position="1512"/>
    </location>
</feature>
<dbReference type="InterPro" id="IPR049468">
    <property type="entry name" value="Restrct_endonuc-II-like_dom"/>
</dbReference>
<dbReference type="InterPro" id="IPR041650">
    <property type="entry name" value="HEPN_Swt1"/>
</dbReference>
<accession>A0A1S1NMT8</accession>
<dbReference type="Pfam" id="PF13195">
    <property type="entry name" value="DUF4011"/>
    <property type="match status" value="1"/>
</dbReference>
<dbReference type="CDD" id="cd18808">
    <property type="entry name" value="SF1_C_Upf1"/>
    <property type="match status" value="1"/>
</dbReference>
<evidence type="ECO:0000259" key="6">
    <source>
        <dbReference type="Pfam" id="PF18741"/>
    </source>
</evidence>
<dbReference type="InterPro" id="IPR047187">
    <property type="entry name" value="SF1_C_Upf1"/>
</dbReference>
<dbReference type="Proteomes" id="UP000179734">
    <property type="component" value="Unassembled WGS sequence"/>
</dbReference>
<protein>
    <submittedName>
        <fullName evidence="7">DNA helicase</fullName>
    </submittedName>
</protein>
<dbReference type="EMBL" id="MLQM01000019">
    <property type="protein sequence ID" value="OHV05341.1"/>
    <property type="molecule type" value="Genomic_DNA"/>
</dbReference>
<keyword evidence="7" id="KW-0347">Helicase</keyword>